<organism evidence="1 2">
    <name type="scientific">Lupinus luteus</name>
    <name type="common">European yellow lupine</name>
    <dbReference type="NCBI Taxonomy" id="3873"/>
    <lineage>
        <taxon>Eukaryota</taxon>
        <taxon>Viridiplantae</taxon>
        <taxon>Streptophyta</taxon>
        <taxon>Embryophyta</taxon>
        <taxon>Tracheophyta</taxon>
        <taxon>Spermatophyta</taxon>
        <taxon>Magnoliopsida</taxon>
        <taxon>eudicotyledons</taxon>
        <taxon>Gunneridae</taxon>
        <taxon>Pentapetalae</taxon>
        <taxon>rosids</taxon>
        <taxon>fabids</taxon>
        <taxon>Fabales</taxon>
        <taxon>Fabaceae</taxon>
        <taxon>Papilionoideae</taxon>
        <taxon>50 kb inversion clade</taxon>
        <taxon>genistoids sensu lato</taxon>
        <taxon>core genistoids</taxon>
        <taxon>Genisteae</taxon>
        <taxon>Lupinus</taxon>
    </lineage>
</organism>
<dbReference type="Proteomes" id="UP001497480">
    <property type="component" value="Unassembled WGS sequence"/>
</dbReference>
<comment type="caution">
    <text evidence="1">The sequence shown here is derived from an EMBL/GenBank/DDBJ whole genome shotgun (WGS) entry which is preliminary data.</text>
</comment>
<name>A0AAV1YFI6_LUPLU</name>
<reference evidence="1 2" key="1">
    <citation type="submission" date="2024-03" db="EMBL/GenBank/DDBJ databases">
        <authorList>
            <person name="Martinez-Hernandez J."/>
        </authorList>
    </citation>
    <scope>NUCLEOTIDE SEQUENCE [LARGE SCALE GENOMIC DNA]</scope>
</reference>
<evidence type="ECO:0000313" key="1">
    <source>
        <dbReference type="EMBL" id="CAL0332782.1"/>
    </source>
</evidence>
<dbReference type="EMBL" id="CAXHTB010000024">
    <property type="protein sequence ID" value="CAL0332782.1"/>
    <property type="molecule type" value="Genomic_DNA"/>
</dbReference>
<gene>
    <name evidence="1" type="ORF">LLUT_LOCUS33842</name>
</gene>
<proteinExistence type="predicted"/>
<keyword evidence="2" id="KW-1185">Reference proteome</keyword>
<evidence type="ECO:0000313" key="2">
    <source>
        <dbReference type="Proteomes" id="UP001497480"/>
    </source>
</evidence>
<accession>A0AAV1YFI6</accession>
<sequence>MNSAKDQDGRPFATMGLAIFNEPRQQTHNLDHAHTTSGPGVVDMAHMNTSMVGSGKSVAYLHRSSTSFGAKSNLIHHDEDMQTIVSNNEPSHGNKGVSMN</sequence>
<dbReference type="AlphaFoldDB" id="A0AAV1YFI6"/>
<protein>
    <submittedName>
        <fullName evidence="1">Uncharacterized protein</fullName>
    </submittedName>
</protein>